<keyword evidence="2" id="KW-1185">Reference proteome</keyword>
<name>A0ABP7R7Z2_9PSEU</name>
<gene>
    <name evidence="1" type="ORF">GCM10022247_10660</name>
</gene>
<sequence>MGAYSAFVGREFPGEHAQQRGLADSVRGDEPYAITSSDIEIYLRENGSRTE</sequence>
<dbReference type="Proteomes" id="UP001501747">
    <property type="component" value="Unassembled WGS sequence"/>
</dbReference>
<organism evidence="1 2">
    <name type="scientific">Allokutzneria multivorans</name>
    <dbReference type="NCBI Taxonomy" id="1142134"/>
    <lineage>
        <taxon>Bacteria</taxon>
        <taxon>Bacillati</taxon>
        <taxon>Actinomycetota</taxon>
        <taxon>Actinomycetes</taxon>
        <taxon>Pseudonocardiales</taxon>
        <taxon>Pseudonocardiaceae</taxon>
        <taxon>Allokutzneria</taxon>
    </lineage>
</organism>
<accession>A0ABP7R7Z2</accession>
<evidence type="ECO:0000313" key="2">
    <source>
        <dbReference type="Proteomes" id="UP001501747"/>
    </source>
</evidence>
<comment type="caution">
    <text evidence="1">The sequence shown here is derived from an EMBL/GenBank/DDBJ whole genome shotgun (WGS) entry which is preliminary data.</text>
</comment>
<reference evidence="2" key="1">
    <citation type="journal article" date="2019" name="Int. J. Syst. Evol. Microbiol.">
        <title>The Global Catalogue of Microorganisms (GCM) 10K type strain sequencing project: providing services to taxonomists for standard genome sequencing and annotation.</title>
        <authorList>
            <consortium name="The Broad Institute Genomics Platform"/>
            <consortium name="The Broad Institute Genome Sequencing Center for Infectious Disease"/>
            <person name="Wu L."/>
            <person name="Ma J."/>
        </authorList>
    </citation>
    <scope>NUCLEOTIDE SEQUENCE [LARGE SCALE GENOMIC DNA]</scope>
    <source>
        <strain evidence="2">JCM 17342</strain>
    </source>
</reference>
<protein>
    <submittedName>
        <fullName evidence="1">Uncharacterized protein</fullName>
    </submittedName>
</protein>
<evidence type="ECO:0000313" key="1">
    <source>
        <dbReference type="EMBL" id="GAA3993224.1"/>
    </source>
</evidence>
<proteinExistence type="predicted"/>
<dbReference type="EMBL" id="BAABAL010000005">
    <property type="protein sequence ID" value="GAA3993224.1"/>
    <property type="molecule type" value="Genomic_DNA"/>
</dbReference>